<proteinExistence type="predicted"/>
<organism evidence="1 2">
    <name type="scientific">Pseudomonas saponiphila</name>
    <dbReference type="NCBI Taxonomy" id="556534"/>
    <lineage>
        <taxon>Bacteria</taxon>
        <taxon>Pseudomonadati</taxon>
        <taxon>Pseudomonadota</taxon>
        <taxon>Gammaproteobacteria</taxon>
        <taxon>Pseudomonadales</taxon>
        <taxon>Pseudomonadaceae</taxon>
        <taxon>Pseudomonas</taxon>
    </lineage>
</organism>
<dbReference type="Proteomes" id="UP000198982">
    <property type="component" value="Unassembled WGS sequence"/>
</dbReference>
<protein>
    <recommendedName>
        <fullName evidence="3">Homeodomain-like domain-containing protein</fullName>
    </recommendedName>
</protein>
<name>A0A1H4WWE3_9PSED</name>
<dbReference type="RefSeq" id="WP_092319514.1">
    <property type="nucleotide sequence ID" value="NZ_FNTJ01000002.1"/>
</dbReference>
<dbReference type="EMBL" id="FNTJ01000002">
    <property type="protein sequence ID" value="SEC96931.1"/>
    <property type="molecule type" value="Genomic_DNA"/>
</dbReference>
<evidence type="ECO:0000313" key="1">
    <source>
        <dbReference type="EMBL" id="SEC96931.1"/>
    </source>
</evidence>
<evidence type="ECO:0000313" key="2">
    <source>
        <dbReference type="Proteomes" id="UP000198982"/>
    </source>
</evidence>
<dbReference type="AlphaFoldDB" id="A0A1H4WWE3"/>
<sequence length="80" mass="9409">MSEFDAHSITARLKAESRIRRKPRTYAQRRSLLDNYKCELLQLDSAGCNGSELQRWIAEKGIKIQRSTVHRWLHRNRLSG</sequence>
<reference evidence="2" key="1">
    <citation type="submission" date="2016-10" db="EMBL/GenBank/DDBJ databases">
        <authorList>
            <person name="Varghese N."/>
            <person name="Submissions S."/>
        </authorList>
    </citation>
    <scope>NUCLEOTIDE SEQUENCE [LARGE SCALE GENOMIC DNA]</scope>
    <source>
        <strain evidence="2">DSM 9751</strain>
    </source>
</reference>
<evidence type="ECO:0008006" key="3">
    <source>
        <dbReference type="Google" id="ProtNLM"/>
    </source>
</evidence>
<accession>A0A1H4WWE3</accession>
<gene>
    <name evidence="1" type="ORF">SAMN05216178_5614</name>
</gene>
<keyword evidence="2" id="KW-1185">Reference proteome</keyword>